<dbReference type="SUPFAM" id="SSF56281">
    <property type="entry name" value="Metallo-hydrolase/oxidoreductase"/>
    <property type="match status" value="1"/>
</dbReference>
<dbReference type="InterPro" id="IPR001279">
    <property type="entry name" value="Metallo-B-lactamas"/>
</dbReference>
<comment type="cofactor">
    <cofactor evidence="1">
        <name>Zn(2+)</name>
        <dbReference type="ChEBI" id="CHEBI:29105"/>
    </cofactor>
</comment>
<dbReference type="Pfam" id="PF00753">
    <property type="entry name" value="Lactamase_B"/>
    <property type="match status" value="1"/>
</dbReference>
<keyword evidence="5" id="KW-0862">Zinc</keyword>
<protein>
    <submittedName>
        <fullName evidence="7">N-acyl homoserine lactonase family protein</fullName>
    </submittedName>
</protein>
<sequence>MKKGPFYKIHPIVVGTKVFDKGMITYQHDYGKEYVIPIYCWLIEGSDKVILNDTGLLDVIQSEFREKAIGGKIYKFEEGPAKWGLSPKDIDIVIHTHLHNDHCENDFKCVNAVFYAHELEFQSAYNLHPLDFRYMADFIEEVDQAGQMIHIKNEIFEVVPGITMVHTPAHTKGGMIVLINTEKGIAGITGFCVIMENFNPPNKIKAMGMEVIPPGTNIDPYLAYDQMIKFKESVDILIPLHEPSFFFSKNYSLRLKTLPFLILKLPLWRNIHLRSLHPEKIIS</sequence>
<keyword evidence="3" id="KW-0479">Metal-binding</keyword>
<dbReference type="CDD" id="cd07729">
    <property type="entry name" value="AHL_lactonase_MBL-fold"/>
    <property type="match status" value="1"/>
</dbReference>
<keyword evidence="4" id="KW-0378">Hydrolase</keyword>
<gene>
    <name evidence="7" type="ORF">ENM15_02370</name>
</gene>
<dbReference type="GO" id="GO:0016787">
    <property type="term" value="F:hydrolase activity"/>
    <property type="evidence" value="ECO:0007669"/>
    <property type="project" value="UniProtKB-KW"/>
</dbReference>
<evidence type="ECO:0000256" key="5">
    <source>
        <dbReference type="ARBA" id="ARBA00022833"/>
    </source>
</evidence>
<evidence type="ECO:0000256" key="3">
    <source>
        <dbReference type="ARBA" id="ARBA00022723"/>
    </source>
</evidence>
<dbReference type="Gene3D" id="3.60.15.10">
    <property type="entry name" value="Ribonuclease Z/Hydroxyacylglutathione hydrolase-like"/>
    <property type="match status" value="1"/>
</dbReference>
<dbReference type="AlphaFoldDB" id="A0A7V6CDA3"/>
<dbReference type="SMART" id="SM00849">
    <property type="entry name" value="Lactamase_B"/>
    <property type="match status" value="1"/>
</dbReference>
<name>A0A7V6CDA3_9BACT</name>
<dbReference type="EMBL" id="DRWR01000042">
    <property type="protein sequence ID" value="HHQ15648.1"/>
    <property type="molecule type" value="Genomic_DNA"/>
</dbReference>
<evidence type="ECO:0000256" key="2">
    <source>
        <dbReference type="ARBA" id="ARBA00007749"/>
    </source>
</evidence>
<comment type="similarity">
    <text evidence="2">Belongs to the metallo-beta-lactamase superfamily.</text>
</comment>
<dbReference type="InterPro" id="IPR036866">
    <property type="entry name" value="RibonucZ/Hydroxyglut_hydro"/>
</dbReference>
<organism evidence="7">
    <name type="scientific">Thermodesulfobacterium geofontis</name>
    <dbReference type="NCBI Taxonomy" id="1295609"/>
    <lineage>
        <taxon>Bacteria</taxon>
        <taxon>Pseudomonadati</taxon>
        <taxon>Thermodesulfobacteriota</taxon>
        <taxon>Thermodesulfobacteria</taxon>
        <taxon>Thermodesulfobacteriales</taxon>
        <taxon>Thermodesulfobacteriaceae</taxon>
        <taxon>Thermodesulfobacterium</taxon>
    </lineage>
</organism>
<evidence type="ECO:0000313" key="7">
    <source>
        <dbReference type="EMBL" id="HHQ15648.1"/>
    </source>
</evidence>
<comment type="caution">
    <text evidence="7">The sequence shown here is derived from an EMBL/GenBank/DDBJ whole genome shotgun (WGS) entry which is preliminary data.</text>
</comment>
<dbReference type="InterPro" id="IPR051013">
    <property type="entry name" value="MBL_superfamily_lactonases"/>
</dbReference>
<reference evidence="7" key="1">
    <citation type="journal article" date="2020" name="mSystems">
        <title>Genome- and Community-Level Interaction Insights into Carbon Utilization and Element Cycling Functions of Hydrothermarchaeota in Hydrothermal Sediment.</title>
        <authorList>
            <person name="Zhou Z."/>
            <person name="Liu Y."/>
            <person name="Xu W."/>
            <person name="Pan J."/>
            <person name="Luo Z.H."/>
            <person name="Li M."/>
        </authorList>
    </citation>
    <scope>NUCLEOTIDE SEQUENCE [LARGE SCALE GENOMIC DNA]</scope>
    <source>
        <strain evidence="7">SpSt-106</strain>
    </source>
</reference>
<evidence type="ECO:0000256" key="4">
    <source>
        <dbReference type="ARBA" id="ARBA00022801"/>
    </source>
</evidence>
<dbReference type="PANTHER" id="PTHR42978:SF7">
    <property type="entry name" value="METALLO-HYDROLASE RV2300C-RELATED"/>
    <property type="match status" value="1"/>
</dbReference>
<proteinExistence type="inferred from homology"/>
<dbReference type="PANTHER" id="PTHR42978">
    <property type="entry name" value="QUORUM-QUENCHING LACTONASE YTNP-RELATED-RELATED"/>
    <property type="match status" value="1"/>
</dbReference>
<feature type="domain" description="Metallo-beta-lactamase" evidence="6">
    <location>
        <begin position="37"/>
        <end position="241"/>
    </location>
</feature>
<accession>A0A7V6CDA3</accession>
<evidence type="ECO:0000259" key="6">
    <source>
        <dbReference type="SMART" id="SM00849"/>
    </source>
</evidence>
<dbReference type="GO" id="GO:0046872">
    <property type="term" value="F:metal ion binding"/>
    <property type="evidence" value="ECO:0007669"/>
    <property type="project" value="UniProtKB-KW"/>
</dbReference>
<evidence type="ECO:0000256" key="1">
    <source>
        <dbReference type="ARBA" id="ARBA00001947"/>
    </source>
</evidence>